<reference evidence="1 2" key="1">
    <citation type="journal article" date="2011" name="Int. J. Syst. Evol. Microbiol.">
        <title>Zhongshania antarctica gen. nov., sp. nov. and Zhongshania guokunii sp. nov., gammaproteobacteria respectively isolated from coastal attached (fast) ice and surface seawater of the Antarctic.</title>
        <authorList>
            <person name="Li H.J."/>
            <person name="Zhang X.Y."/>
            <person name="Chen C.X."/>
            <person name="Zhang Y.J."/>
            <person name="Gao Z.M."/>
            <person name="Yu Y."/>
            <person name="Chen X.L."/>
            <person name="Chen B."/>
            <person name="Zhang Y.Z."/>
        </authorList>
    </citation>
    <scope>NUCLEOTIDE SEQUENCE [LARGE SCALE GENOMIC DNA]</scope>
    <source>
        <strain evidence="1 2">R06B22</strain>
    </source>
</reference>
<protein>
    <submittedName>
        <fullName evidence="1">Uncharacterized protein</fullName>
    </submittedName>
</protein>
<dbReference type="Proteomes" id="UP001557484">
    <property type="component" value="Unassembled WGS sequence"/>
</dbReference>
<proteinExistence type="predicted"/>
<name>A0ABV3TU36_9GAMM</name>
<sequence length="106" mass="12068">MRIKERNKATKTIELIVSSASDSIGLDLTENVKGAKKTRKQTHGTAPYCCPPTLIQRDKSLKMTDLGKPFTPNFRLFSRFNYFAIGVTTYSHLKRISVNSKIFGRW</sequence>
<organism evidence="1 2">
    <name type="scientific">Zhongshania arctica</name>
    <dbReference type="NCBI Taxonomy" id="3238302"/>
    <lineage>
        <taxon>Bacteria</taxon>
        <taxon>Pseudomonadati</taxon>
        <taxon>Pseudomonadota</taxon>
        <taxon>Gammaproteobacteria</taxon>
        <taxon>Cellvibrionales</taxon>
        <taxon>Spongiibacteraceae</taxon>
        <taxon>Zhongshania</taxon>
    </lineage>
</organism>
<comment type="caution">
    <text evidence="1">The sequence shown here is derived from an EMBL/GenBank/DDBJ whole genome shotgun (WGS) entry which is preliminary data.</text>
</comment>
<dbReference type="EMBL" id="JBFRYB010000001">
    <property type="protein sequence ID" value="MEX1665118.1"/>
    <property type="molecule type" value="Genomic_DNA"/>
</dbReference>
<evidence type="ECO:0000313" key="1">
    <source>
        <dbReference type="EMBL" id="MEX1665118.1"/>
    </source>
</evidence>
<dbReference type="RefSeq" id="WP_368375226.1">
    <property type="nucleotide sequence ID" value="NZ_JBFRYB010000001.1"/>
</dbReference>
<accession>A0ABV3TU36</accession>
<keyword evidence="2" id="KW-1185">Reference proteome</keyword>
<evidence type="ECO:0000313" key="2">
    <source>
        <dbReference type="Proteomes" id="UP001557484"/>
    </source>
</evidence>
<gene>
    <name evidence="1" type="ORF">AB4875_06435</name>
</gene>